<dbReference type="PRINTS" id="PR00834">
    <property type="entry name" value="PROTEASES2C"/>
</dbReference>
<comment type="caution">
    <text evidence="2">The sequence shown here is derived from an EMBL/GenBank/DDBJ whole genome shotgun (WGS) entry which is preliminary data.</text>
</comment>
<accession>A0ABW0SXK4</accession>
<name>A0ABW0SXK4_9GAMM</name>
<dbReference type="Gene3D" id="2.40.10.120">
    <property type="match status" value="1"/>
</dbReference>
<proteinExistence type="predicted"/>
<dbReference type="InterPro" id="IPR001940">
    <property type="entry name" value="Peptidase_S1C"/>
</dbReference>
<evidence type="ECO:0000313" key="2">
    <source>
        <dbReference type="EMBL" id="MFC5581368.1"/>
    </source>
</evidence>
<keyword evidence="1" id="KW-0732">Signal</keyword>
<dbReference type="RefSeq" id="WP_377326548.1">
    <property type="nucleotide sequence ID" value="NZ_JBHSNG010000008.1"/>
</dbReference>
<dbReference type="Pfam" id="PF13365">
    <property type="entry name" value="Trypsin_2"/>
    <property type="match status" value="1"/>
</dbReference>
<organism evidence="2 3">
    <name type="scientific">Rhodanobacter terrae</name>
    <dbReference type="NCBI Taxonomy" id="418647"/>
    <lineage>
        <taxon>Bacteria</taxon>
        <taxon>Pseudomonadati</taxon>
        <taxon>Pseudomonadota</taxon>
        <taxon>Gammaproteobacteria</taxon>
        <taxon>Lysobacterales</taxon>
        <taxon>Rhodanobacteraceae</taxon>
        <taxon>Rhodanobacter</taxon>
    </lineage>
</organism>
<keyword evidence="3" id="KW-1185">Reference proteome</keyword>
<reference evidence="3" key="1">
    <citation type="journal article" date="2019" name="Int. J. Syst. Evol. Microbiol.">
        <title>The Global Catalogue of Microorganisms (GCM) 10K type strain sequencing project: providing services to taxonomists for standard genome sequencing and annotation.</title>
        <authorList>
            <consortium name="The Broad Institute Genomics Platform"/>
            <consortium name="The Broad Institute Genome Sequencing Center for Infectious Disease"/>
            <person name="Wu L."/>
            <person name="Ma J."/>
        </authorList>
    </citation>
    <scope>NUCLEOTIDE SEQUENCE [LARGE SCALE GENOMIC DNA]</scope>
    <source>
        <strain evidence="3">CGMCC 1.13587</strain>
    </source>
</reference>
<feature type="signal peptide" evidence="1">
    <location>
        <begin position="1"/>
        <end position="36"/>
    </location>
</feature>
<sequence>MHALETIPRKAGTMRSAFRRLALLALVGLYGATAHAASLDPAVLPKIQAATFEVVAAKPVNDPLTYEKPLPLELLPYQERNDKYYSIGTAFALGDNRYVTAAHVLQVGVGSLWGAPALRDAGGHVYPIDKIEKFSLQQDFVVFSLAEQPAAATALEVNAKPALNEVVYAVGNALGTGVVIRDGLYTSDTPEEQDGRWKWMRFSAAASPGNSGGPLLDKDGKLIGIVLMKSANENLNYALPISEVLAAPDGQAVMDSRAAYQLDIFDTLQNGTFKAQFKLPLGLSAFYREFKKHFDAFSDQQIKALLAKESAHLFPNGEGSARLLYQQTPLDNFPTLIVRGSNGEWERMGRQAQHFVLDGNGYVDAGAVGHNGLLHLRRPDGVDAAKFYGDATLRMDLLARTGMFQRTVGGEKIKVTSFGKPTLQSVHIDRWQRPWHVEVWPLPYANALIVQYSLPVPDGCVMLSRFVPAANEHDTKLDLDELSNFVYVTYEGSLAQWKAFLAEPALQPAALRNIHIDFDYGRRFSYASPRVAFSYTPEVQAITPDNLMFLGFRFSLDDGRPVWDVADIDVWKTTASDDHNNVNVQRFVAPPSGLDDDMTSRWQKLSERQYPYNAVARYEDSLMKIDAVVVPAAAGGKSPTVLYTAFYGIEGTHPQADMKSKLDGLTKNLKVMEH</sequence>
<dbReference type="InterPro" id="IPR009003">
    <property type="entry name" value="Peptidase_S1_PA"/>
</dbReference>
<dbReference type="SUPFAM" id="SSF50494">
    <property type="entry name" value="Trypsin-like serine proteases"/>
    <property type="match status" value="1"/>
</dbReference>
<dbReference type="PANTHER" id="PTHR43019">
    <property type="entry name" value="SERINE ENDOPROTEASE DEGS"/>
    <property type="match status" value="1"/>
</dbReference>
<dbReference type="EMBL" id="JBHSNG010000008">
    <property type="protein sequence ID" value="MFC5581368.1"/>
    <property type="molecule type" value="Genomic_DNA"/>
</dbReference>
<protein>
    <submittedName>
        <fullName evidence="2">Trypsin-like peptidase domain-containing protein</fullName>
    </submittedName>
</protein>
<evidence type="ECO:0000256" key="1">
    <source>
        <dbReference type="SAM" id="SignalP"/>
    </source>
</evidence>
<dbReference type="PANTHER" id="PTHR43019:SF23">
    <property type="entry name" value="PROTEASE DO-LIKE 5, CHLOROPLASTIC"/>
    <property type="match status" value="1"/>
</dbReference>
<feature type="chain" id="PRO_5046596229" evidence="1">
    <location>
        <begin position="37"/>
        <end position="674"/>
    </location>
</feature>
<gene>
    <name evidence="2" type="ORF">ACFPPB_09630</name>
</gene>
<dbReference type="Proteomes" id="UP001596111">
    <property type="component" value="Unassembled WGS sequence"/>
</dbReference>
<evidence type="ECO:0000313" key="3">
    <source>
        <dbReference type="Proteomes" id="UP001596111"/>
    </source>
</evidence>